<dbReference type="InterPro" id="IPR000182">
    <property type="entry name" value="GNAT_dom"/>
</dbReference>
<dbReference type="Gene3D" id="3.40.630.30">
    <property type="match status" value="1"/>
</dbReference>
<gene>
    <name evidence="3" type="ORF">JMJ77_007803</name>
</gene>
<feature type="region of interest" description="Disordered" evidence="1">
    <location>
        <begin position="1"/>
        <end position="31"/>
    </location>
</feature>
<dbReference type="SUPFAM" id="SSF55729">
    <property type="entry name" value="Acyl-CoA N-acyltransferases (Nat)"/>
    <property type="match status" value="1"/>
</dbReference>
<feature type="compositionally biased region" description="Polar residues" evidence="1">
    <location>
        <begin position="19"/>
        <end position="28"/>
    </location>
</feature>
<dbReference type="Proteomes" id="UP000699042">
    <property type="component" value="Unassembled WGS sequence"/>
</dbReference>
<keyword evidence="4" id="KW-1185">Reference proteome</keyword>
<reference evidence="3" key="1">
    <citation type="submission" date="2021-05" db="EMBL/GenBank/DDBJ databases">
        <title>Comparative genomics of three Colletotrichum scovillei strains and genetic complementation revealed genes involved fungal growth and virulence on chili pepper.</title>
        <authorList>
            <person name="Hsieh D.-K."/>
            <person name="Chuang S.-C."/>
            <person name="Chen C.-Y."/>
            <person name="Chao Y.-T."/>
            <person name="Lu M.-Y.J."/>
            <person name="Lee M.-H."/>
            <person name="Shih M.-C."/>
        </authorList>
    </citation>
    <scope>NUCLEOTIDE SEQUENCE</scope>
    <source>
        <strain evidence="3">Coll-153</strain>
    </source>
</reference>
<protein>
    <submittedName>
        <fullName evidence="3">Acetyltransferase</fullName>
    </submittedName>
</protein>
<accession>A0A9P7UJ58</accession>
<dbReference type="PANTHER" id="PTHR42791">
    <property type="entry name" value="GNAT FAMILY ACETYLTRANSFERASE"/>
    <property type="match status" value="1"/>
</dbReference>
<evidence type="ECO:0000313" key="3">
    <source>
        <dbReference type="EMBL" id="KAG7055342.1"/>
    </source>
</evidence>
<feature type="domain" description="N-acetyltransferase" evidence="2">
    <location>
        <begin position="116"/>
        <end position="263"/>
    </location>
</feature>
<evidence type="ECO:0000256" key="1">
    <source>
        <dbReference type="SAM" id="MobiDB-lite"/>
    </source>
</evidence>
<dbReference type="Pfam" id="PF00583">
    <property type="entry name" value="Acetyltransf_1"/>
    <property type="match status" value="1"/>
</dbReference>
<dbReference type="InterPro" id="IPR016181">
    <property type="entry name" value="Acyl_CoA_acyltransferase"/>
</dbReference>
<organism evidence="3 4">
    <name type="scientific">Colletotrichum scovillei</name>
    <dbReference type="NCBI Taxonomy" id="1209932"/>
    <lineage>
        <taxon>Eukaryota</taxon>
        <taxon>Fungi</taxon>
        <taxon>Dikarya</taxon>
        <taxon>Ascomycota</taxon>
        <taxon>Pezizomycotina</taxon>
        <taxon>Sordariomycetes</taxon>
        <taxon>Hypocreomycetidae</taxon>
        <taxon>Glomerellales</taxon>
        <taxon>Glomerellaceae</taxon>
        <taxon>Colletotrichum</taxon>
        <taxon>Colletotrichum acutatum species complex</taxon>
    </lineage>
</organism>
<dbReference type="PANTHER" id="PTHR42791:SF16">
    <property type="entry name" value="N-ACETYLTRANSFERASE DOMAIN-CONTAINING PROTEIN"/>
    <property type="match status" value="1"/>
</dbReference>
<dbReference type="EMBL" id="JAESDN010000002">
    <property type="protein sequence ID" value="KAG7055342.1"/>
    <property type="molecule type" value="Genomic_DNA"/>
</dbReference>
<evidence type="ECO:0000259" key="2">
    <source>
        <dbReference type="PROSITE" id="PS51186"/>
    </source>
</evidence>
<sequence length="263" mass="29574">MTYRRPSNRDASREVPPTTLGNPGTMSKPQFRIRPGTSADTAAIVDVYMAAFGNDWAVDKMHPRRREFPEDWRAAAHRYFYARYWGPEQQLFHVLTVPDPDSASGERVAAFSWWRRPYPTPAEKAATEGYLTLRGWLKPILLGINSLTDYLWPPRSLDPAMLTIFDDTHIASDVLTQDPEYPARKTAWYLSTLAVAPGDQGNGFGSLLVREGLAQVDKEGVPAWLIGLVGVEPFYQRLGFVVKGRANVGRLAEWDGGSIMFRE</sequence>
<evidence type="ECO:0000313" key="4">
    <source>
        <dbReference type="Proteomes" id="UP000699042"/>
    </source>
</evidence>
<dbReference type="PROSITE" id="PS51186">
    <property type="entry name" value="GNAT"/>
    <property type="match status" value="1"/>
</dbReference>
<dbReference type="GO" id="GO:0016747">
    <property type="term" value="F:acyltransferase activity, transferring groups other than amino-acyl groups"/>
    <property type="evidence" value="ECO:0007669"/>
    <property type="project" value="InterPro"/>
</dbReference>
<comment type="caution">
    <text evidence="3">The sequence shown here is derived from an EMBL/GenBank/DDBJ whole genome shotgun (WGS) entry which is preliminary data.</text>
</comment>
<proteinExistence type="predicted"/>
<name>A0A9P7UJ58_9PEZI</name>
<dbReference type="CDD" id="cd04301">
    <property type="entry name" value="NAT_SF"/>
    <property type="match status" value="1"/>
</dbReference>
<dbReference type="InterPro" id="IPR052523">
    <property type="entry name" value="Trichothecene_AcTrans"/>
</dbReference>
<dbReference type="AlphaFoldDB" id="A0A9P7UJ58"/>